<gene>
    <name evidence="1" type="ORF">HZF24_09380</name>
</gene>
<evidence type="ECO:0000313" key="2">
    <source>
        <dbReference type="Proteomes" id="UP000611629"/>
    </source>
</evidence>
<dbReference type="Proteomes" id="UP000611629">
    <property type="component" value="Unassembled WGS sequence"/>
</dbReference>
<accession>A0A974BJJ2</accession>
<dbReference type="RefSeq" id="WP_179238150.1">
    <property type="nucleotide sequence ID" value="NZ_JACBNQ010000009.1"/>
</dbReference>
<protein>
    <submittedName>
        <fullName evidence="1">DUF3795 domain-containing protein</fullName>
    </submittedName>
</protein>
<name>A0A974BJJ2_SEDHY</name>
<proteinExistence type="predicted"/>
<organism evidence="1 2">
    <name type="scientific">Sedimentibacter hydroxybenzoicus DSM 7310</name>
    <dbReference type="NCBI Taxonomy" id="1123245"/>
    <lineage>
        <taxon>Bacteria</taxon>
        <taxon>Bacillati</taxon>
        <taxon>Bacillota</taxon>
        <taxon>Tissierellia</taxon>
        <taxon>Sedimentibacter</taxon>
    </lineage>
</organism>
<comment type="caution">
    <text evidence="1">The sequence shown here is derived from an EMBL/GenBank/DDBJ whole genome shotgun (WGS) entry which is preliminary data.</text>
</comment>
<sequence length="193" mass="22057">MKDFNRTNLSFSLCGLNCELCSMHLDGYCPGCGGGAGNQSCTIARCSLQHGKVEFCFLCPEYPCRKYEGIEEYDSFITHQRQLKDTIKAQEMGIESYCEEQRQKAEILKMLLSDYNDGRRKTFYCVAINLLPLQDIENVMKQVENTSCDKLTTKEKAENIVSLFQDIAHKQGLILKLRKKSAKNKQKTQEEKA</sequence>
<dbReference type="EMBL" id="JACBNQ010000009">
    <property type="protein sequence ID" value="NYB74343.1"/>
    <property type="molecule type" value="Genomic_DNA"/>
</dbReference>
<dbReference type="AlphaFoldDB" id="A0A974BJJ2"/>
<evidence type="ECO:0000313" key="1">
    <source>
        <dbReference type="EMBL" id="NYB74343.1"/>
    </source>
</evidence>
<reference evidence="1" key="1">
    <citation type="submission" date="2020-07" db="EMBL/GenBank/DDBJ databases">
        <title>Genomic analysis of a strain of Sedimentibacter Hydroxybenzoicus DSM7310.</title>
        <authorList>
            <person name="Ma S."/>
        </authorList>
    </citation>
    <scope>NUCLEOTIDE SEQUENCE</scope>
    <source>
        <strain evidence="1">DSM 7310</strain>
    </source>
</reference>
<keyword evidence="2" id="KW-1185">Reference proteome</keyword>